<reference evidence="1 2" key="1">
    <citation type="submission" date="2023-07" db="EMBL/GenBank/DDBJ databases">
        <title>Genomic Encyclopedia of Type Strains, Phase IV (KMG-IV): sequencing the most valuable type-strain genomes for metagenomic binning, comparative biology and taxonomic classification.</title>
        <authorList>
            <person name="Goeker M."/>
        </authorList>
    </citation>
    <scope>NUCLEOTIDE SEQUENCE [LARGE SCALE GENOMIC DNA]</scope>
    <source>
        <strain evidence="1 2">DSM 19562</strain>
    </source>
</reference>
<dbReference type="SUPFAM" id="SSF56399">
    <property type="entry name" value="ADP-ribosylation"/>
    <property type="match status" value="1"/>
</dbReference>
<dbReference type="Pfam" id="PF06108">
    <property type="entry name" value="DUF952"/>
    <property type="match status" value="1"/>
</dbReference>
<proteinExistence type="predicted"/>
<dbReference type="PANTHER" id="PTHR34129:SF1">
    <property type="entry name" value="DUF952 DOMAIN-CONTAINING PROTEIN"/>
    <property type="match status" value="1"/>
</dbReference>
<dbReference type="EMBL" id="JAUSVV010000002">
    <property type="protein sequence ID" value="MDQ0442155.1"/>
    <property type="molecule type" value="Genomic_DNA"/>
</dbReference>
<organism evidence="1 2">
    <name type="scientific">Methylobacterium persicinum</name>
    <dbReference type="NCBI Taxonomy" id="374426"/>
    <lineage>
        <taxon>Bacteria</taxon>
        <taxon>Pseudomonadati</taxon>
        <taxon>Pseudomonadota</taxon>
        <taxon>Alphaproteobacteria</taxon>
        <taxon>Hyphomicrobiales</taxon>
        <taxon>Methylobacteriaceae</taxon>
        <taxon>Methylobacterium</taxon>
    </lineage>
</organism>
<accession>A0ABU0HIL5</accession>
<dbReference type="Proteomes" id="UP001236369">
    <property type="component" value="Unassembled WGS sequence"/>
</dbReference>
<dbReference type="RefSeq" id="WP_238249582.1">
    <property type="nucleotide sequence ID" value="NZ_BPQX01000033.1"/>
</dbReference>
<gene>
    <name evidence="1" type="ORF">QO016_001638</name>
</gene>
<evidence type="ECO:0000313" key="1">
    <source>
        <dbReference type="EMBL" id="MDQ0442155.1"/>
    </source>
</evidence>
<evidence type="ECO:0000313" key="2">
    <source>
        <dbReference type="Proteomes" id="UP001236369"/>
    </source>
</evidence>
<protein>
    <submittedName>
        <fullName evidence="1">Uncharacterized protein (DUF952 family)</fullName>
    </submittedName>
</protein>
<comment type="caution">
    <text evidence="1">The sequence shown here is derived from an EMBL/GenBank/DDBJ whole genome shotgun (WGS) entry which is preliminary data.</text>
</comment>
<dbReference type="Gene3D" id="3.20.170.20">
    <property type="entry name" value="Protein of unknown function DUF952"/>
    <property type="match status" value="1"/>
</dbReference>
<sequence>MSLIYKICPRSLWQEATAQGRFTGAPVDHADGFIHFSTAAQVAETAARHFAGQGELVLIVVEADRLGPALRYEASRGGDLFPHLYGDLALTAVIDVEDLPIGPDGRHSFPEGIVPQ</sequence>
<dbReference type="PANTHER" id="PTHR34129">
    <property type="entry name" value="BLR1139 PROTEIN"/>
    <property type="match status" value="1"/>
</dbReference>
<name>A0ABU0HIL5_9HYPH</name>
<dbReference type="InterPro" id="IPR009297">
    <property type="entry name" value="DUF952"/>
</dbReference>
<keyword evidence="2" id="KW-1185">Reference proteome</keyword>